<evidence type="ECO:0000313" key="2">
    <source>
        <dbReference type="Proteomes" id="UP001642464"/>
    </source>
</evidence>
<gene>
    <name evidence="1" type="ORF">SCF082_LOCUS24946</name>
</gene>
<sequence>MAPKAKMRKAVGAKFKLTEPHSQTFQDKETKDTGTEEQALKAKLPLKRKRGSKATKTDKPGVETSAHATEAEEAPPKTKRTSQALFRTDASFSKLGLANWIVQTCGKLGMNYPTDIQAMCIPHVLAGKNLAGNARTGSGKTACYSMPILHHLSKDPYGVFALVLVPVRELAFQVTENFRAMGQSINVKVGEIVGGRDFSIQSQMIADRTHVLVATPGRLADLLRGDFALAKAFRKLHTLVLDEADQLLTQTFEEPLGNILELLPKSRQTLFFSATITQCIQKLKQGRDKELTFVDANPNEESLENLTQLYVFVPKSVQVNYLHYLLKNNFPEDSCIVFAPTIEECQLYTTMLDILGFEVTGLHSLQTQRQRLASLGKFRASRAKILIATDVASRGLDIPMVAVVMNVGLPFDSDSYVHRAGRTARAGRPGKVVSLMSEFDVPRVEAIEKRIGKQLQLLETKEEDAIKLLSKTTKAQQRAELLLSELGFTDQVTEHRGAVRAQKLSKEKSLKNPVNPEEVAKDHTTVSALKKTPKRKKPAQPARPTPS</sequence>
<dbReference type="Pfam" id="PF00270">
    <property type="entry name" value="DEAD"/>
    <property type="match status" value="1"/>
</dbReference>
<dbReference type="PANTHER" id="PTHR47959">
    <property type="entry name" value="ATP-DEPENDENT RNA HELICASE RHLE-RELATED"/>
    <property type="match status" value="1"/>
</dbReference>
<keyword evidence="1" id="KW-0067">ATP-binding</keyword>
<dbReference type="Pfam" id="PF00271">
    <property type="entry name" value="Helicase_C"/>
    <property type="match status" value="1"/>
</dbReference>
<dbReference type="InterPro" id="IPR014014">
    <property type="entry name" value="RNA_helicase_DEAD_Q_motif"/>
</dbReference>
<dbReference type="InterPro" id="IPR014001">
    <property type="entry name" value="Helicase_ATP-bd"/>
</dbReference>
<organism evidence="1 2">
    <name type="scientific">Durusdinium trenchii</name>
    <dbReference type="NCBI Taxonomy" id="1381693"/>
    <lineage>
        <taxon>Eukaryota</taxon>
        <taxon>Sar</taxon>
        <taxon>Alveolata</taxon>
        <taxon>Dinophyceae</taxon>
        <taxon>Suessiales</taxon>
        <taxon>Symbiodiniaceae</taxon>
        <taxon>Durusdinium</taxon>
    </lineage>
</organism>
<evidence type="ECO:0000313" key="1">
    <source>
        <dbReference type="EMBL" id="CAK9043736.1"/>
    </source>
</evidence>
<keyword evidence="1" id="KW-0547">Nucleotide-binding</keyword>
<dbReference type="CDD" id="cd18787">
    <property type="entry name" value="SF2_C_DEAD"/>
    <property type="match status" value="1"/>
</dbReference>
<keyword evidence="1" id="KW-0347">Helicase</keyword>
<dbReference type="InterPro" id="IPR027417">
    <property type="entry name" value="P-loop_NTPase"/>
</dbReference>
<dbReference type="GO" id="GO:0004386">
    <property type="term" value="F:helicase activity"/>
    <property type="evidence" value="ECO:0007669"/>
    <property type="project" value="UniProtKB-KW"/>
</dbReference>
<protein>
    <submittedName>
        <fullName evidence="1">DEAD-box ATP-dependent RNA helicase 36</fullName>
    </submittedName>
</protein>
<dbReference type="PROSITE" id="PS51194">
    <property type="entry name" value="HELICASE_CTER"/>
    <property type="match status" value="1"/>
</dbReference>
<name>A0ABP0LWW7_9DINO</name>
<keyword evidence="2" id="KW-1185">Reference proteome</keyword>
<dbReference type="Proteomes" id="UP001642464">
    <property type="component" value="Unassembled WGS sequence"/>
</dbReference>
<dbReference type="PROSITE" id="PS51192">
    <property type="entry name" value="HELICASE_ATP_BIND_1"/>
    <property type="match status" value="1"/>
</dbReference>
<dbReference type="SUPFAM" id="SSF52540">
    <property type="entry name" value="P-loop containing nucleoside triphosphate hydrolases"/>
    <property type="match status" value="1"/>
</dbReference>
<dbReference type="EMBL" id="CAXAMM010018580">
    <property type="protein sequence ID" value="CAK9043736.1"/>
    <property type="molecule type" value="Genomic_DNA"/>
</dbReference>
<dbReference type="PROSITE" id="PS51195">
    <property type="entry name" value="Q_MOTIF"/>
    <property type="match status" value="1"/>
</dbReference>
<dbReference type="Gene3D" id="3.40.50.300">
    <property type="entry name" value="P-loop containing nucleotide triphosphate hydrolases"/>
    <property type="match status" value="2"/>
</dbReference>
<reference evidence="1 2" key="1">
    <citation type="submission" date="2024-02" db="EMBL/GenBank/DDBJ databases">
        <authorList>
            <person name="Chen Y."/>
            <person name="Shah S."/>
            <person name="Dougan E. K."/>
            <person name="Thang M."/>
            <person name="Chan C."/>
        </authorList>
    </citation>
    <scope>NUCLEOTIDE SEQUENCE [LARGE SCALE GENOMIC DNA]</scope>
</reference>
<dbReference type="InterPro" id="IPR050079">
    <property type="entry name" value="DEAD_box_RNA_helicase"/>
</dbReference>
<dbReference type="InterPro" id="IPR011545">
    <property type="entry name" value="DEAD/DEAH_box_helicase_dom"/>
</dbReference>
<dbReference type="SMART" id="SM00487">
    <property type="entry name" value="DEXDc"/>
    <property type="match status" value="1"/>
</dbReference>
<accession>A0ABP0LWW7</accession>
<keyword evidence="1" id="KW-0378">Hydrolase</keyword>
<dbReference type="InterPro" id="IPR001650">
    <property type="entry name" value="Helicase_C-like"/>
</dbReference>
<dbReference type="PANTHER" id="PTHR47959:SF24">
    <property type="entry name" value="ATP-DEPENDENT RNA HELICASE"/>
    <property type="match status" value="1"/>
</dbReference>
<proteinExistence type="predicted"/>
<comment type="caution">
    <text evidence="1">The sequence shown here is derived from an EMBL/GenBank/DDBJ whole genome shotgun (WGS) entry which is preliminary data.</text>
</comment>
<dbReference type="SMART" id="SM00490">
    <property type="entry name" value="HELICc"/>
    <property type="match status" value="1"/>
</dbReference>